<dbReference type="PANTHER" id="PTHR46663:SF2">
    <property type="entry name" value="GGDEF DOMAIN-CONTAINING PROTEIN"/>
    <property type="match status" value="1"/>
</dbReference>
<dbReference type="SUPFAM" id="SSF55781">
    <property type="entry name" value="GAF domain-like"/>
    <property type="match status" value="2"/>
</dbReference>
<dbReference type="InterPro" id="IPR029787">
    <property type="entry name" value="Nucleotide_cyclase"/>
</dbReference>
<evidence type="ECO:0000259" key="1">
    <source>
        <dbReference type="PROSITE" id="PS50887"/>
    </source>
</evidence>
<dbReference type="InterPro" id="IPR003018">
    <property type="entry name" value="GAF"/>
</dbReference>
<name>A0A845U6D3_9PROT</name>
<evidence type="ECO:0000313" key="2">
    <source>
        <dbReference type="EMBL" id="NDU43192.1"/>
    </source>
</evidence>
<dbReference type="Pfam" id="PF00990">
    <property type="entry name" value="GGDEF"/>
    <property type="match status" value="1"/>
</dbReference>
<organism evidence="2">
    <name type="scientific">Acidithiobacillus ferrianus</name>
    <dbReference type="NCBI Taxonomy" id="2678518"/>
    <lineage>
        <taxon>Bacteria</taxon>
        <taxon>Pseudomonadati</taxon>
        <taxon>Pseudomonadota</taxon>
        <taxon>Acidithiobacillia</taxon>
        <taxon>Acidithiobacillales</taxon>
        <taxon>Acidithiobacillaceae</taxon>
        <taxon>Acidithiobacillus</taxon>
    </lineage>
</organism>
<accession>A0A845U6D3</accession>
<dbReference type="AlphaFoldDB" id="A0A845U6D3"/>
<dbReference type="Gene3D" id="3.30.70.270">
    <property type="match status" value="1"/>
</dbReference>
<dbReference type="PANTHER" id="PTHR46663">
    <property type="entry name" value="DIGUANYLATE CYCLASE DGCT-RELATED"/>
    <property type="match status" value="1"/>
</dbReference>
<gene>
    <name evidence="2" type="ORF">GL267_11275</name>
</gene>
<comment type="caution">
    <text evidence="2">The sequence shown here is derived from an EMBL/GenBank/DDBJ whole genome shotgun (WGS) entry which is preliminary data.</text>
</comment>
<dbReference type="InterPro" id="IPR000160">
    <property type="entry name" value="GGDEF_dom"/>
</dbReference>
<dbReference type="Pfam" id="PF13185">
    <property type="entry name" value="GAF_2"/>
    <property type="match status" value="1"/>
</dbReference>
<dbReference type="SUPFAM" id="SSF55073">
    <property type="entry name" value="Nucleotide cyclase"/>
    <property type="match status" value="1"/>
</dbReference>
<dbReference type="EMBL" id="WNJL01000037">
    <property type="protein sequence ID" value="NDU43192.1"/>
    <property type="molecule type" value="Genomic_DNA"/>
</dbReference>
<dbReference type="NCBIfam" id="TIGR00254">
    <property type="entry name" value="GGDEF"/>
    <property type="match status" value="1"/>
</dbReference>
<feature type="domain" description="GGDEF" evidence="1">
    <location>
        <begin position="584"/>
        <end position="718"/>
    </location>
</feature>
<dbReference type="CDD" id="cd01949">
    <property type="entry name" value="GGDEF"/>
    <property type="match status" value="1"/>
</dbReference>
<protein>
    <submittedName>
        <fullName evidence="2">Diguanylate cyclase</fullName>
    </submittedName>
</protein>
<dbReference type="SMART" id="SM00267">
    <property type="entry name" value="GGDEF"/>
    <property type="match status" value="1"/>
</dbReference>
<dbReference type="PROSITE" id="PS50887">
    <property type="entry name" value="GGDEF"/>
    <property type="match status" value="1"/>
</dbReference>
<dbReference type="GO" id="GO:0003824">
    <property type="term" value="F:catalytic activity"/>
    <property type="evidence" value="ECO:0007669"/>
    <property type="project" value="UniProtKB-ARBA"/>
</dbReference>
<proteinExistence type="predicted"/>
<sequence length="732" mass="81569">MNILLSLVLLFGCGLTYRLFSRRRRRRWEAEARTRLLQAMLEIDRLLGDSLTLPLALTFNQLTNTLSRRLGAPLVWLGTQESTQEPVRLIAVAGGRKSVALDWSIPVLGPAAEGSVARAIQTGEVLLCALRGDASYAHWAIGDDSRLRFGVAIPFRSLGGTMGVIGVFAPSRERLSVVRNPLWNRLADDLSVFLERRKNAVDVSHIPGYQLAISDLLREILGVSHMSAAYDLVLSLLVERMGALGAWLVEAGRGQAVSEMRWVAMRWRDSEATTQRWCANVENMQSEIGQIVRELALREQSKIISVRDSEMLRRCRDSYHAFAQLEALGAWPVFGENGLHAVLFVASAAPDYFGTSLQVLLRQVCEALHIAMRQLGNVAEIRRRTLLYQALLDEGDIVLTMQGEQPLMEETCRRLVSGTLFATAWIGCFEKDDQLRTLASAVDGDASPSMTGFSPQEEKLIRQTWQTHPRVSPVLHMDPKMRDATVSPALALIPILRGGHRWGILAVRSTAMASFSADVLELLQRIASLLGHGLDELDLKRELADEQYRQSWLATHDPLTALNNRRGLDVYFNHAMMRVQRAGTWLAVVIIDLDDFKPINDTYGHEVGDRLLVAVAQGMQSVVRNTDFLVRLGGDEFVLLLEGLHSVRDLEQVMNSIRVAVETPVFVAEGVSVQVGCSAGLTLFPMDQSSADALLRHADEALYVAKRTKKTRTQYWANHLDLSDLDRMLLEN</sequence>
<dbReference type="FunFam" id="3.30.70.270:FF:000001">
    <property type="entry name" value="Diguanylate cyclase domain protein"/>
    <property type="match status" value="1"/>
</dbReference>
<dbReference type="InterPro" id="IPR052163">
    <property type="entry name" value="DGC-Regulatory_Protein"/>
</dbReference>
<dbReference type="InterPro" id="IPR043128">
    <property type="entry name" value="Rev_trsase/Diguanyl_cyclase"/>
</dbReference>
<reference evidence="2" key="1">
    <citation type="submission" date="2019-11" db="EMBL/GenBank/DDBJ databases">
        <title>Acidithiobacillus ferrianus sp. nov.: a facultatively anaerobic and extremely acidophilic chemolithoautotroph.</title>
        <authorList>
            <person name="Norris P.R."/>
            <person name="Falagan C."/>
            <person name="Moya-Beltran A."/>
            <person name="Castro M."/>
            <person name="Quatrini R."/>
            <person name="Johnson D.B."/>
        </authorList>
    </citation>
    <scope>NUCLEOTIDE SEQUENCE [LARGE SCALE GENOMIC DNA]</scope>
    <source>
        <strain evidence="2">MG</strain>
    </source>
</reference>
<dbReference type="RefSeq" id="WP_163098417.1">
    <property type="nucleotide sequence ID" value="NZ_CP127523.1"/>
</dbReference>
<dbReference type="Gene3D" id="3.30.450.40">
    <property type="match status" value="2"/>
</dbReference>
<dbReference type="InterPro" id="IPR029016">
    <property type="entry name" value="GAF-like_dom_sf"/>
</dbReference>